<name>A0AAN7QPA9_9MYRT</name>
<sequence>MAWSDVSCEPSLLICRLPQATVNACEVSLEKGSIEEASTCYDKDVSSDGNGGHLSKLGSFARAGAWPEEHEFHPKGNAKYVVLMMGILPEQLFQFVTVKALTLVLLPHHRAAQS</sequence>
<organism evidence="1 2">
    <name type="scientific">Trapa incisa</name>
    <dbReference type="NCBI Taxonomy" id="236973"/>
    <lineage>
        <taxon>Eukaryota</taxon>
        <taxon>Viridiplantae</taxon>
        <taxon>Streptophyta</taxon>
        <taxon>Embryophyta</taxon>
        <taxon>Tracheophyta</taxon>
        <taxon>Spermatophyta</taxon>
        <taxon>Magnoliopsida</taxon>
        <taxon>eudicotyledons</taxon>
        <taxon>Gunneridae</taxon>
        <taxon>Pentapetalae</taxon>
        <taxon>rosids</taxon>
        <taxon>malvids</taxon>
        <taxon>Myrtales</taxon>
        <taxon>Lythraceae</taxon>
        <taxon>Trapa</taxon>
    </lineage>
</organism>
<accession>A0AAN7QPA9</accession>
<comment type="caution">
    <text evidence="1">The sequence shown here is derived from an EMBL/GenBank/DDBJ whole genome shotgun (WGS) entry which is preliminary data.</text>
</comment>
<reference evidence="1 2" key="1">
    <citation type="journal article" date="2023" name="Hortic Res">
        <title>Pangenome of water caltrop reveals structural variations and asymmetric subgenome divergence after allopolyploidization.</title>
        <authorList>
            <person name="Zhang X."/>
            <person name="Chen Y."/>
            <person name="Wang L."/>
            <person name="Yuan Y."/>
            <person name="Fang M."/>
            <person name="Shi L."/>
            <person name="Lu R."/>
            <person name="Comes H.P."/>
            <person name="Ma Y."/>
            <person name="Chen Y."/>
            <person name="Huang G."/>
            <person name="Zhou Y."/>
            <person name="Zheng Z."/>
            <person name="Qiu Y."/>
        </authorList>
    </citation>
    <scope>NUCLEOTIDE SEQUENCE [LARGE SCALE GENOMIC DNA]</scope>
    <source>
        <tissue evidence="1">Roots</tissue>
    </source>
</reference>
<protein>
    <submittedName>
        <fullName evidence="1">Uncharacterized protein</fullName>
    </submittedName>
</protein>
<dbReference type="EMBL" id="JAXIOK010000004">
    <property type="protein sequence ID" value="KAK4773011.1"/>
    <property type="molecule type" value="Genomic_DNA"/>
</dbReference>
<dbReference type="Proteomes" id="UP001345219">
    <property type="component" value="Chromosome 22"/>
</dbReference>
<dbReference type="AlphaFoldDB" id="A0AAN7QPA9"/>
<keyword evidence="2" id="KW-1185">Reference proteome</keyword>
<proteinExistence type="predicted"/>
<evidence type="ECO:0000313" key="1">
    <source>
        <dbReference type="EMBL" id="KAK4773011.1"/>
    </source>
</evidence>
<gene>
    <name evidence="1" type="ORF">SAY87_028030</name>
</gene>
<evidence type="ECO:0000313" key="2">
    <source>
        <dbReference type="Proteomes" id="UP001345219"/>
    </source>
</evidence>